<gene>
    <name evidence="1" type="ORF">MSG28_013929</name>
</gene>
<accession>A0ACC0K9H5</accession>
<evidence type="ECO:0000313" key="2">
    <source>
        <dbReference type="Proteomes" id="UP001064048"/>
    </source>
</evidence>
<organism evidence="1 2">
    <name type="scientific">Choristoneura fumiferana</name>
    <name type="common">Spruce budworm moth</name>
    <name type="synonym">Archips fumiferana</name>
    <dbReference type="NCBI Taxonomy" id="7141"/>
    <lineage>
        <taxon>Eukaryota</taxon>
        <taxon>Metazoa</taxon>
        <taxon>Ecdysozoa</taxon>
        <taxon>Arthropoda</taxon>
        <taxon>Hexapoda</taxon>
        <taxon>Insecta</taxon>
        <taxon>Pterygota</taxon>
        <taxon>Neoptera</taxon>
        <taxon>Endopterygota</taxon>
        <taxon>Lepidoptera</taxon>
        <taxon>Glossata</taxon>
        <taxon>Ditrysia</taxon>
        <taxon>Tortricoidea</taxon>
        <taxon>Tortricidae</taxon>
        <taxon>Tortricinae</taxon>
        <taxon>Choristoneura</taxon>
    </lineage>
</organism>
<sequence>MDRYVAIVFSILLGVAAASSRRFPDGFKFGAATAAYQIEGGWNASDKGESIWDRHVHAHPGVVEDRSNGDVACDSYHHWREDVRMVKEMGLDFYRFSISWPRVLPTGFANHISEDGSKYYSNLIDELLANGIEPVVTLYHWDLPQSLQDLGGWANPLIADWFADYARVIFDLYGDRVKTWITINEPIIVCDLGYNGIFAPGINSDNFGAYMCSRNILLAHARAYRLYEKEYKPKYHGEVSISNHIFWFEPATDQDMELTELSKDISIGRYSHPIFSAKGGWPPALERYIAEKSKKEGYSRSRLPSFTQEEIELIRGSYDFYGLNHYTTRTIRPLAAGEAAGVFLVQGISELGVTCGGRPEWPSTASEWFLVNPRGLRDTMLYLKQQYGDLRILITENGYSDSGAELDDEPRARYYKDYLEQVLLAMEEDDVKVIGYTAWTLMDNFEWTDGYQSRFGLHAVDFSDPLRPRTPRRSAHYYAAVARTHDLDATYKFPEEKQEL</sequence>
<reference evidence="1 2" key="1">
    <citation type="journal article" date="2022" name="Genome Biol. Evol.">
        <title>The Spruce Budworm Genome: Reconstructing the Evolutionary History of Antifreeze Proteins.</title>
        <authorList>
            <person name="Beliveau C."/>
            <person name="Gagne P."/>
            <person name="Picq S."/>
            <person name="Vernygora O."/>
            <person name="Keeling C.I."/>
            <person name="Pinkney K."/>
            <person name="Doucet D."/>
            <person name="Wen F."/>
            <person name="Johnston J.S."/>
            <person name="Maaroufi H."/>
            <person name="Boyle B."/>
            <person name="Laroche J."/>
            <person name="Dewar K."/>
            <person name="Juretic N."/>
            <person name="Blackburn G."/>
            <person name="Nisole A."/>
            <person name="Brunet B."/>
            <person name="Brandao M."/>
            <person name="Lumley L."/>
            <person name="Duan J."/>
            <person name="Quan G."/>
            <person name="Lucarotti C.J."/>
            <person name="Roe A.D."/>
            <person name="Sperling F.A.H."/>
            <person name="Levesque R.C."/>
            <person name="Cusson M."/>
        </authorList>
    </citation>
    <scope>NUCLEOTIDE SEQUENCE [LARGE SCALE GENOMIC DNA]</scope>
    <source>
        <strain evidence="1">Glfc:IPQL:Cfum</strain>
    </source>
</reference>
<proteinExistence type="predicted"/>
<protein>
    <submittedName>
        <fullName evidence="1">Uncharacterized protein</fullName>
    </submittedName>
</protein>
<keyword evidence="2" id="KW-1185">Reference proteome</keyword>
<dbReference type="EMBL" id="CM046124">
    <property type="protein sequence ID" value="KAI8433071.1"/>
    <property type="molecule type" value="Genomic_DNA"/>
</dbReference>
<comment type="caution">
    <text evidence="1">The sequence shown here is derived from an EMBL/GenBank/DDBJ whole genome shotgun (WGS) entry which is preliminary data.</text>
</comment>
<dbReference type="Proteomes" id="UP001064048">
    <property type="component" value="Chromosome 24"/>
</dbReference>
<name>A0ACC0K9H5_CHOFU</name>
<evidence type="ECO:0000313" key="1">
    <source>
        <dbReference type="EMBL" id="KAI8433071.1"/>
    </source>
</evidence>